<reference evidence="5" key="2">
    <citation type="submission" date="2018-10" db="UniProtKB">
        <authorList>
            <consortium name="EnsemblPlants"/>
        </authorList>
    </citation>
    <scope>IDENTIFICATION</scope>
</reference>
<feature type="region of interest" description="Disordered" evidence="3">
    <location>
        <begin position="235"/>
        <end position="305"/>
    </location>
</feature>
<protein>
    <recommendedName>
        <fullName evidence="4">Bromo domain-containing protein</fullName>
    </recommendedName>
</protein>
<evidence type="ECO:0000256" key="2">
    <source>
        <dbReference type="PROSITE-ProRule" id="PRU00035"/>
    </source>
</evidence>
<dbReference type="Proteomes" id="UP000019116">
    <property type="component" value="Chromosome 4D"/>
</dbReference>
<feature type="compositionally biased region" description="Polar residues" evidence="3">
    <location>
        <begin position="507"/>
        <end position="517"/>
    </location>
</feature>
<dbReference type="InterPro" id="IPR051831">
    <property type="entry name" value="Bromodomain_contain_prot"/>
</dbReference>
<dbReference type="AlphaFoldDB" id="A0A3B6JIA9"/>
<dbReference type="EnsemblPlants" id="TraesCS4D02G173900.4">
    <property type="protein sequence ID" value="TraesCS4D02G173900.4"/>
    <property type="gene ID" value="TraesCS4D02G173900"/>
</dbReference>
<reference evidence="5" key="1">
    <citation type="submission" date="2018-08" db="EMBL/GenBank/DDBJ databases">
        <authorList>
            <person name="Rossello M."/>
        </authorList>
    </citation>
    <scope>NUCLEOTIDE SEQUENCE [LARGE SCALE GENOMIC DNA]</scope>
    <source>
        <strain evidence="5">cv. Chinese Spring</strain>
    </source>
</reference>
<feature type="domain" description="Bromo" evidence="4">
    <location>
        <begin position="149"/>
        <end position="195"/>
    </location>
</feature>
<keyword evidence="1 2" id="KW-0103">Bromodomain</keyword>
<evidence type="ECO:0000256" key="1">
    <source>
        <dbReference type="ARBA" id="ARBA00023117"/>
    </source>
</evidence>
<dbReference type="OrthoDB" id="21449at2759"/>
<keyword evidence="6" id="KW-1185">Reference proteome</keyword>
<dbReference type="Gene3D" id="1.20.920.10">
    <property type="entry name" value="Bromodomain-like"/>
    <property type="match status" value="1"/>
</dbReference>
<dbReference type="InterPro" id="IPR001487">
    <property type="entry name" value="Bromodomain"/>
</dbReference>
<evidence type="ECO:0000313" key="5">
    <source>
        <dbReference type="EnsemblPlants" id="TraesCS4D02G173900.4"/>
    </source>
</evidence>
<dbReference type="PANTHER" id="PTHR22881:SF26">
    <property type="entry name" value="BROMODOMAIN CONTAINING PROTEIN, EXPRESSED"/>
    <property type="match status" value="1"/>
</dbReference>
<evidence type="ECO:0000259" key="4">
    <source>
        <dbReference type="PROSITE" id="PS50014"/>
    </source>
</evidence>
<sequence length="526" mass="57569">MPAKKRSMSGKGKRRSARLLKLEEQKNDDKDGGCILDPWHIIRNSFSCAAQGKRKRNDEVQVKISIKAMNLFSPSRLICSFIYIFLQKLQGEASCGQEIDAAYTDNISGKGATSEQIINYILNMLELRDGLELFAMPDDIQVGDCAERVERPGDFATLRQKNTDGTYKTLEQFEKDVYMVFQKAMSINSQDTIPYKEAVALLDQAKQVFLSLKKNRMYSESDLLAWRHKQLDAGPSKAARDQQGGDAAVTPAQQRHSITPLKKKAAGVGVGEKKHRIGKGGVRSTPSPVKRARKGFAAATTEPGGARELKRRLTYNDGAGRATPVTPPPPAFRDGQATVVYQHLQVQGGHTYQESLRRFVRDAGLKARLATEFKILECDTRGRHNPSPASYWNGFAPNAGTYYPSSAATSPAAGGERPFPDCKPGTDDLLSLVMLMGTPAFLERAKHMFGYTASEDSSKVTKAAKDAKVTITEAPQTSDAGDPAATFGPFAPPKLPLSRLGFSQFAASSAQPFTVKSKSPGEKRRE</sequence>
<dbReference type="PANTHER" id="PTHR22881">
    <property type="entry name" value="BROMODOMAIN CONTAINING PROTEIN"/>
    <property type="match status" value="1"/>
</dbReference>
<dbReference type="InterPro" id="IPR036427">
    <property type="entry name" value="Bromodomain-like_sf"/>
</dbReference>
<dbReference type="SUPFAM" id="SSF47370">
    <property type="entry name" value="Bromodomain"/>
    <property type="match status" value="1"/>
</dbReference>
<dbReference type="STRING" id="4565.A0A3B6JIA9"/>
<dbReference type="Gramene" id="TraesRN4D0100447900.4">
    <property type="protein sequence ID" value="TraesRN4D0100447900.4"/>
    <property type="gene ID" value="TraesRN4D0100447900"/>
</dbReference>
<dbReference type="SMART" id="SM00297">
    <property type="entry name" value="BROMO"/>
    <property type="match status" value="1"/>
</dbReference>
<evidence type="ECO:0000256" key="3">
    <source>
        <dbReference type="SAM" id="MobiDB-lite"/>
    </source>
</evidence>
<evidence type="ECO:0000313" key="6">
    <source>
        <dbReference type="Proteomes" id="UP000019116"/>
    </source>
</evidence>
<dbReference type="Gramene" id="TraesCS4D02G173900.4">
    <property type="protein sequence ID" value="TraesCS4D02G173900.4"/>
    <property type="gene ID" value="TraesCS4D02G173900"/>
</dbReference>
<feature type="region of interest" description="Disordered" evidence="3">
    <location>
        <begin position="507"/>
        <end position="526"/>
    </location>
</feature>
<dbReference type="Pfam" id="PF00439">
    <property type="entry name" value="Bromodomain"/>
    <property type="match status" value="1"/>
</dbReference>
<accession>A0A3B6JIA9</accession>
<name>A0A3B6JIA9_WHEAT</name>
<dbReference type="PROSITE" id="PS50014">
    <property type="entry name" value="BROMODOMAIN_2"/>
    <property type="match status" value="1"/>
</dbReference>
<dbReference type="Gramene" id="TraesCS4D03G0431800.4">
    <property type="protein sequence ID" value="TraesCS4D03G0431800.4.CDS"/>
    <property type="gene ID" value="TraesCS4D03G0431800"/>
</dbReference>
<proteinExistence type="predicted"/>
<organism evidence="5">
    <name type="scientific">Triticum aestivum</name>
    <name type="common">Wheat</name>
    <dbReference type="NCBI Taxonomy" id="4565"/>
    <lineage>
        <taxon>Eukaryota</taxon>
        <taxon>Viridiplantae</taxon>
        <taxon>Streptophyta</taxon>
        <taxon>Embryophyta</taxon>
        <taxon>Tracheophyta</taxon>
        <taxon>Spermatophyta</taxon>
        <taxon>Magnoliopsida</taxon>
        <taxon>Liliopsida</taxon>
        <taxon>Poales</taxon>
        <taxon>Poaceae</taxon>
        <taxon>BOP clade</taxon>
        <taxon>Pooideae</taxon>
        <taxon>Triticodae</taxon>
        <taxon>Triticeae</taxon>
        <taxon>Triticinae</taxon>
        <taxon>Triticum</taxon>
    </lineage>
</organism>
<feature type="region of interest" description="Disordered" evidence="3">
    <location>
        <begin position="472"/>
        <end position="492"/>
    </location>
</feature>